<dbReference type="SUPFAM" id="SSF48613">
    <property type="entry name" value="Heme oxygenase-like"/>
    <property type="match status" value="1"/>
</dbReference>
<gene>
    <name evidence="2" type="ORF">AMECASPLE_033680</name>
</gene>
<dbReference type="InterPro" id="IPR050967">
    <property type="entry name" value="Thiamine_Salvage_TenA"/>
</dbReference>
<dbReference type="PANTHER" id="PTHR43198">
    <property type="entry name" value="BIFUNCTIONAL TH2 PROTEIN"/>
    <property type="match status" value="1"/>
</dbReference>
<proteinExistence type="predicted"/>
<feature type="non-terminal residue" evidence="2">
    <location>
        <position position="1"/>
    </location>
</feature>
<organism evidence="2 3">
    <name type="scientific">Ameca splendens</name>
    <dbReference type="NCBI Taxonomy" id="208324"/>
    <lineage>
        <taxon>Eukaryota</taxon>
        <taxon>Metazoa</taxon>
        <taxon>Chordata</taxon>
        <taxon>Craniata</taxon>
        <taxon>Vertebrata</taxon>
        <taxon>Euteleostomi</taxon>
        <taxon>Actinopterygii</taxon>
        <taxon>Neopterygii</taxon>
        <taxon>Teleostei</taxon>
        <taxon>Neoteleostei</taxon>
        <taxon>Acanthomorphata</taxon>
        <taxon>Ovalentaria</taxon>
        <taxon>Atherinomorphae</taxon>
        <taxon>Cyprinodontiformes</taxon>
        <taxon>Goodeidae</taxon>
        <taxon>Ameca</taxon>
    </lineage>
</organism>
<accession>A0ABV0YTW2</accession>
<dbReference type="Gene3D" id="1.20.910.10">
    <property type="entry name" value="Heme oxygenase-like"/>
    <property type="match status" value="1"/>
</dbReference>
<keyword evidence="3" id="KW-1185">Reference proteome</keyword>
<sequence>CLCGDPLPGSLPHSPLLLCQSWTIKHQSLTFSSTSSRPRTGCNMSAGPSCLNDVYDRLWIQNQDIAQQTLKVPFLQHMQSGDLKADVYVRFMIQDINYLVKVTEMLKMMCERNMSPDIYLFMVDRYKSYKKYADATLAEFNLSGVSEIKPIPAMEKYLSNYKTIMNEEEPIFFAVALLPCERLWIWLANNLQENKSNAYFTWKTDNMQGHPEEHFRKLLDDHLKTTEQLQRASKVFCQQMQNEHNFFGDCLQQNK</sequence>
<protein>
    <recommendedName>
        <fullName evidence="1">Thiaminase-2/PQQC domain-containing protein</fullName>
    </recommendedName>
</protein>
<dbReference type="Proteomes" id="UP001469553">
    <property type="component" value="Unassembled WGS sequence"/>
</dbReference>
<comment type="caution">
    <text evidence="2">The sequence shown here is derived from an EMBL/GenBank/DDBJ whole genome shotgun (WGS) entry which is preliminary data.</text>
</comment>
<name>A0ABV0YTW2_9TELE</name>
<evidence type="ECO:0000259" key="1">
    <source>
        <dbReference type="Pfam" id="PF03070"/>
    </source>
</evidence>
<evidence type="ECO:0000313" key="3">
    <source>
        <dbReference type="Proteomes" id="UP001469553"/>
    </source>
</evidence>
<dbReference type="CDD" id="cd19359">
    <property type="entry name" value="TenA_C_Bt3146-like"/>
    <property type="match status" value="1"/>
</dbReference>
<dbReference type="InterPro" id="IPR016084">
    <property type="entry name" value="Haem_Oase-like_multi-hlx"/>
</dbReference>
<evidence type="ECO:0000313" key="2">
    <source>
        <dbReference type="EMBL" id="MEQ2297329.1"/>
    </source>
</evidence>
<dbReference type="Pfam" id="PF03070">
    <property type="entry name" value="TENA_THI-4"/>
    <property type="match status" value="1"/>
</dbReference>
<dbReference type="InterPro" id="IPR004305">
    <property type="entry name" value="Thiaminase-2/PQQC"/>
</dbReference>
<dbReference type="EMBL" id="JAHRIP010042240">
    <property type="protein sequence ID" value="MEQ2297329.1"/>
    <property type="molecule type" value="Genomic_DNA"/>
</dbReference>
<dbReference type="PANTHER" id="PTHR43198:SF2">
    <property type="entry name" value="SI:CH1073-67J19.1-RELATED"/>
    <property type="match status" value="1"/>
</dbReference>
<feature type="domain" description="Thiaminase-2/PQQC" evidence="1">
    <location>
        <begin position="61"/>
        <end position="247"/>
    </location>
</feature>
<reference evidence="2 3" key="1">
    <citation type="submission" date="2021-06" db="EMBL/GenBank/DDBJ databases">
        <authorList>
            <person name="Palmer J.M."/>
        </authorList>
    </citation>
    <scope>NUCLEOTIDE SEQUENCE [LARGE SCALE GENOMIC DNA]</scope>
    <source>
        <strain evidence="2 3">AS_MEX2019</strain>
        <tissue evidence="2">Muscle</tissue>
    </source>
</reference>